<evidence type="ECO:0000256" key="3">
    <source>
        <dbReference type="ARBA" id="ARBA00022692"/>
    </source>
</evidence>
<feature type="transmembrane region" description="Helical" evidence="6">
    <location>
        <begin position="371"/>
        <end position="390"/>
    </location>
</feature>
<evidence type="ECO:0000256" key="2">
    <source>
        <dbReference type="ARBA" id="ARBA00022475"/>
    </source>
</evidence>
<dbReference type="Proteomes" id="UP000621454">
    <property type="component" value="Unassembled WGS sequence"/>
</dbReference>
<evidence type="ECO:0000256" key="4">
    <source>
        <dbReference type="ARBA" id="ARBA00022989"/>
    </source>
</evidence>
<reference evidence="7" key="1">
    <citation type="journal article" date="2014" name="Int. J. Syst. Evol. Microbiol.">
        <title>Complete genome sequence of Corynebacterium casei LMG S-19264T (=DSM 44701T), isolated from a smear-ripened cheese.</title>
        <authorList>
            <consortium name="US DOE Joint Genome Institute (JGI-PGF)"/>
            <person name="Walter F."/>
            <person name="Albersmeier A."/>
            <person name="Kalinowski J."/>
            <person name="Ruckert C."/>
        </authorList>
    </citation>
    <scope>NUCLEOTIDE SEQUENCE</scope>
    <source>
        <strain evidence="7">CGMCC 1.12827</strain>
    </source>
</reference>
<dbReference type="PANTHER" id="PTHR30250">
    <property type="entry name" value="PST FAMILY PREDICTED COLANIC ACID TRANSPORTER"/>
    <property type="match status" value="1"/>
</dbReference>
<evidence type="ECO:0000256" key="6">
    <source>
        <dbReference type="SAM" id="Phobius"/>
    </source>
</evidence>
<comment type="caution">
    <text evidence="7">The sequence shown here is derived from an EMBL/GenBank/DDBJ whole genome shotgun (WGS) entry which is preliminary data.</text>
</comment>
<evidence type="ECO:0000313" key="7">
    <source>
        <dbReference type="EMBL" id="GGB28058.1"/>
    </source>
</evidence>
<dbReference type="AlphaFoldDB" id="A0A916WRM6"/>
<keyword evidence="5 6" id="KW-0472">Membrane</keyword>
<feature type="transmembrane region" description="Helical" evidence="6">
    <location>
        <begin position="165"/>
        <end position="186"/>
    </location>
</feature>
<keyword evidence="2" id="KW-1003">Cell membrane</keyword>
<feature type="transmembrane region" description="Helical" evidence="6">
    <location>
        <begin position="317"/>
        <end position="338"/>
    </location>
</feature>
<feature type="transmembrane region" description="Helical" evidence="6">
    <location>
        <begin position="12"/>
        <end position="30"/>
    </location>
</feature>
<evidence type="ECO:0000256" key="5">
    <source>
        <dbReference type="ARBA" id="ARBA00023136"/>
    </source>
</evidence>
<feature type="transmembrane region" description="Helical" evidence="6">
    <location>
        <begin position="75"/>
        <end position="101"/>
    </location>
</feature>
<organism evidence="7 8">
    <name type="scientific">Gordonia jinhuaensis</name>
    <dbReference type="NCBI Taxonomy" id="1517702"/>
    <lineage>
        <taxon>Bacteria</taxon>
        <taxon>Bacillati</taxon>
        <taxon>Actinomycetota</taxon>
        <taxon>Actinomycetes</taxon>
        <taxon>Mycobacteriales</taxon>
        <taxon>Gordoniaceae</taxon>
        <taxon>Gordonia</taxon>
    </lineage>
</organism>
<dbReference type="PANTHER" id="PTHR30250:SF11">
    <property type="entry name" value="O-ANTIGEN TRANSPORTER-RELATED"/>
    <property type="match status" value="1"/>
</dbReference>
<reference evidence="7" key="2">
    <citation type="submission" date="2020-09" db="EMBL/GenBank/DDBJ databases">
        <authorList>
            <person name="Sun Q."/>
            <person name="Zhou Y."/>
        </authorList>
    </citation>
    <scope>NUCLEOTIDE SEQUENCE</scope>
    <source>
        <strain evidence="7">CGMCC 1.12827</strain>
    </source>
</reference>
<sequence length="399" mass="40675">MRRPTARAVGSVAVATVVANVCSYLVHLPAGRWLAPSGYGEFAVLLQVILLLSVPAVAVQSVIAREVVRGRDLAAVLRAAMWTTLGVAAVSACAVPIVAAVCATDPVATAAAFACAPLLVVISVVQGVYQGRQQFTQLAWMIAGVALARTVPAVVGLAATRSATGAFVGFALGTLVAALLTCAALLRDDPHLRRSGRETTSLTATSPRVVLAASQVQLVLVALTSVDLLVSRPLLGEHEAGLYALGTIAAKIAFWLPQAVGVVFFPRLAVADRSRDGLRVALGVVGVIGLVVVGASVVGAPLVDLLFGDQYRPITGWLWLFALAGAAQALVQVVALAAIATDRTWVGLIVWAAVAVEIVLAVWAAESAVSLAVISAGVSAATAVVAAVAVTRSAATVEV</sequence>
<name>A0A916WRM6_9ACTN</name>
<feature type="transmembrane region" description="Helical" evidence="6">
    <location>
        <begin position="107"/>
        <end position="129"/>
    </location>
</feature>
<protein>
    <submittedName>
        <fullName evidence="7">Polysaccharide biosynthesis protein</fullName>
    </submittedName>
</protein>
<dbReference type="InterPro" id="IPR050833">
    <property type="entry name" value="Poly_Biosynth_Transport"/>
</dbReference>
<accession>A0A916WRM6</accession>
<dbReference type="GO" id="GO:0005886">
    <property type="term" value="C:plasma membrane"/>
    <property type="evidence" value="ECO:0007669"/>
    <property type="project" value="UniProtKB-SubCell"/>
</dbReference>
<feature type="transmembrane region" description="Helical" evidence="6">
    <location>
        <begin position="207"/>
        <end position="230"/>
    </location>
</feature>
<feature type="transmembrane region" description="Helical" evidence="6">
    <location>
        <begin position="42"/>
        <end position="63"/>
    </location>
</feature>
<feature type="transmembrane region" description="Helical" evidence="6">
    <location>
        <begin position="138"/>
        <end position="159"/>
    </location>
</feature>
<feature type="transmembrane region" description="Helical" evidence="6">
    <location>
        <begin position="277"/>
        <end position="297"/>
    </location>
</feature>
<keyword evidence="3 6" id="KW-0812">Transmembrane</keyword>
<feature type="transmembrane region" description="Helical" evidence="6">
    <location>
        <begin position="242"/>
        <end position="265"/>
    </location>
</feature>
<keyword evidence="8" id="KW-1185">Reference proteome</keyword>
<dbReference type="EMBL" id="BMGC01000008">
    <property type="protein sequence ID" value="GGB28058.1"/>
    <property type="molecule type" value="Genomic_DNA"/>
</dbReference>
<keyword evidence="4 6" id="KW-1133">Transmembrane helix</keyword>
<gene>
    <name evidence="7" type="ORF">GCM10011489_15310</name>
</gene>
<feature type="transmembrane region" description="Helical" evidence="6">
    <location>
        <begin position="345"/>
        <end position="365"/>
    </location>
</feature>
<evidence type="ECO:0000256" key="1">
    <source>
        <dbReference type="ARBA" id="ARBA00004651"/>
    </source>
</evidence>
<comment type="subcellular location">
    <subcellularLocation>
        <location evidence="1">Cell membrane</location>
        <topology evidence="1">Multi-pass membrane protein</topology>
    </subcellularLocation>
</comment>
<evidence type="ECO:0000313" key="8">
    <source>
        <dbReference type="Proteomes" id="UP000621454"/>
    </source>
</evidence>
<proteinExistence type="predicted"/>